<reference evidence="1 2" key="1">
    <citation type="submission" date="2021-06" db="EMBL/GenBank/DDBJ databases">
        <title>Caerostris darwini draft genome.</title>
        <authorList>
            <person name="Kono N."/>
            <person name="Arakawa K."/>
        </authorList>
    </citation>
    <scope>NUCLEOTIDE SEQUENCE [LARGE SCALE GENOMIC DNA]</scope>
</reference>
<gene>
    <name evidence="1" type="ORF">CDAR_90211</name>
</gene>
<accession>A0AAV4NTV5</accession>
<evidence type="ECO:0000313" key="1">
    <source>
        <dbReference type="EMBL" id="GIX87153.1"/>
    </source>
</evidence>
<dbReference type="EMBL" id="BPLQ01001975">
    <property type="protein sequence ID" value="GIX87153.1"/>
    <property type="molecule type" value="Genomic_DNA"/>
</dbReference>
<dbReference type="Proteomes" id="UP001054837">
    <property type="component" value="Unassembled WGS sequence"/>
</dbReference>
<keyword evidence="2" id="KW-1185">Reference proteome</keyword>
<sequence length="95" mass="11063">MPLHWVPKRSRKCHPIRKNGCTKNERRPFRRTQSVSRGQSHVCGLLLRRILSFFIPITRGRNTGGRKTCLDTTQWPLAAIPVEKLSVDIVFWIQI</sequence>
<organism evidence="1 2">
    <name type="scientific">Caerostris darwini</name>
    <dbReference type="NCBI Taxonomy" id="1538125"/>
    <lineage>
        <taxon>Eukaryota</taxon>
        <taxon>Metazoa</taxon>
        <taxon>Ecdysozoa</taxon>
        <taxon>Arthropoda</taxon>
        <taxon>Chelicerata</taxon>
        <taxon>Arachnida</taxon>
        <taxon>Araneae</taxon>
        <taxon>Araneomorphae</taxon>
        <taxon>Entelegynae</taxon>
        <taxon>Araneoidea</taxon>
        <taxon>Araneidae</taxon>
        <taxon>Caerostris</taxon>
    </lineage>
</organism>
<proteinExistence type="predicted"/>
<name>A0AAV4NTV5_9ARAC</name>
<comment type="caution">
    <text evidence="1">The sequence shown here is derived from an EMBL/GenBank/DDBJ whole genome shotgun (WGS) entry which is preliminary data.</text>
</comment>
<evidence type="ECO:0000313" key="2">
    <source>
        <dbReference type="Proteomes" id="UP001054837"/>
    </source>
</evidence>
<dbReference type="AlphaFoldDB" id="A0AAV4NTV5"/>
<protein>
    <submittedName>
        <fullName evidence="1">Uncharacterized protein</fullName>
    </submittedName>
</protein>